<dbReference type="RefSeq" id="WP_011590848.1">
    <property type="nucleotide sequence ID" value="NC_008261.1"/>
</dbReference>
<evidence type="ECO:0000313" key="2">
    <source>
        <dbReference type="EMBL" id="ABG83431.1"/>
    </source>
</evidence>
<proteinExistence type="predicted"/>
<dbReference type="KEGG" id="cpf:CPF_1696"/>
<feature type="transmembrane region" description="Helical" evidence="1">
    <location>
        <begin position="123"/>
        <end position="146"/>
    </location>
</feature>
<dbReference type="eggNOG" id="ENOG5032ZGM">
    <property type="taxonomic scope" value="Bacteria"/>
</dbReference>
<reference evidence="2 3" key="1">
    <citation type="journal article" date="2006" name="Genome Res.">
        <title>Skewed genomic variability in strains of the toxigenic bacterial pathogen, Clostridium perfringens.</title>
        <authorList>
            <person name="Myers G.S."/>
            <person name="Rasko D.A."/>
            <person name="Cheung J.K."/>
            <person name="Ravel J."/>
            <person name="Seshadri R."/>
            <person name="Deboy R.T."/>
            <person name="Ren Q."/>
            <person name="Varga J."/>
            <person name="Awad M.M."/>
            <person name="Brinkac L.M."/>
            <person name="Daugherty S.C."/>
            <person name="Haft D.H."/>
            <person name="Dodson R.J."/>
            <person name="Madupu R."/>
            <person name="Nelson W.C."/>
            <person name="Rosovitz M.J."/>
            <person name="Sullivan S.A."/>
            <person name="Khouri H."/>
            <person name="Dimitrov G.I."/>
            <person name="Watkins K.L."/>
            <person name="Mulligan S."/>
            <person name="Benton J."/>
            <person name="Radune D."/>
            <person name="Fisher D.J."/>
            <person name="Atkins H.S."/>
            <person name="Hiscox T."/>
            <person name="Jost B.H."/>
            <person name="Billington S.J."/>
            <person name="Songer J.G."/>
            <person name="McClane B.A."/>
            <person name="Titball R.W."/>
            <person name="Rood J.I."/>
            <person name="Melville S.B."/>
            <person name="Paulsen I.T."/>
        </authorList>
    </citation>
    <scope>NUCLEOTIDE SEQUENCE [LARGE SCALE GENOMIC DNA]</scope>
    <source>
        <strain evidence="3">ATCC 13124 / DSM 756 / JCM 1290 / NCIMB 6125 / NCTC 8237 / S 107 / Type A</strain>
    </source>
</reference>
<keyword evidence="3" id="KW-1185">Reference proteome</keyword>
<feature type="transmembrane region" description="Helical" evidence="1">
    <location>
        <begin position="92"/>
        <end position="111"/>
    </location>
</feature>
<sequence length="206" mass="24023">MKKKLTYDIYFEIIFYILLVAYLIYGIINKDLILLYSTGLTFITLILPRLICKIAKIKLSPFLNFIIVGFIFISMFLAKVNNFYAIPHWDTFLHTVSGILTFILGYMLFLYLNNYKTDNVNSLVIAIFSMIFGIACTAVWEMWEFFTDQTFGLTAQISLFDTMKDIITGSIFPIILAPSLNKFLKGKKNRLFQDLTDFMRENNKRK</sequence>
<organism evidence="2 3">
    <name type="scientific">Clostridium perfringens (strain ATCC 13124 / DSM 756 / JCM 1290 / NCIMB 6125 / NCTC 8237 / Type A)</name>
    <dbReference type="NCBI Taxonomy" id="195103"/>
    <lineage>
        <taxon>Bacteria</taxon>
        <taxon>Bacillati</taxon>
        <taxon>Bacillota</taxon>
        <taxon>Clostridia</taxon>
        <taxon>Eubacteriales</taxon>
        <taxon>Clostridiaceae</taxon>
        <taxon>Clostridium</taxon>
    </lineage>
</organism>
<keyword evidence="1" id="KW-0472">Membrane</keyword>
<dbReference type="EMBL" id="CP000246">
    <property type="protein sequence ID" value="ABG83431.1"/>
    <property type="molecule type" value="Genomic_DNA"/>
</dbReference>
<dbReference type="AlphaFoldDB" id="A0A0H2YR77"/>
<evidence type="ECO:0000256" key="1">
    <source>
        <dbReference type="SAM" id="Phobius"/>
    </source>
</evidence>
<accession>A0A0H2YR77</accession>
<dbReference type="STRING" id="195103.CPF_1696"/>
<dbReference type="InterPro" id="IPR014509">
    <property type="entry name" value="YjdF-like"/>
</dbReference>
<name>A0A0H2YR77_CLOP1</name>
<evidence type="ECO:0000313" key="3">
    <source>
        <dbReference type="Proteomes" id="UP000001823"/>
    </source>
</evidence>
<dbReference type="PaxDb" id="195103-CPF_1696"/>
<dbReference type="HOGENOM" id="CLU_070751_3_1_9"/>
<dbReference type="Proteomes" id="UP000001823">
    <property type="component" value="Chromosome"/>
</dbReference>
<keyword evidence="1" id="KW-1133">Transmembrane helix</keyword>
<feature type="transmembrane region" description="Helical" evidence="1">
    <location>
        <begin position="62"/>
        <end position="80"/>
    </location>
</feature>
<feature type="transmembrane region" description="Helical" evidence="1">
    <location>
        <begin position="166"/>
        <end position="184"/>
    </location>
</feature>
<keyword evidence="1" id="KW-0812">Transmembrane</keyword>
<feature type="transmembrane region" description="Helical" evidence="1">
    <location>
        <begin position="7"/>
        <end position="27"/>
    </location>
</feature>
<gene>
    <name evidence="2" type="ordered locus">CPF_1696</name>
</gene>
<dbReference type="Pfam" id="PF09997">
    <property type="entry name" value="DUF2238"/>
    <property type="match status" value="1"/>
</dbReference>
<protein>
    <submittedName>
        <fullName evidence="2">Membrane protein</fullName>
    </submittedName>
</protein>
<feature type="transmembrane region" description="Helical" evidence="1">
    <location>
        <begin position="33"/>
        <end position="50"/>
    </location>
</feature>